<feature type="compositionally biased region" description="Polar residues" evidence="1">
    <location>
        <begin position="251"/>
        <end position="262"/>
    </location>
</feature>
<accession>A0AAV7P1S4</accession>
<feature type="compositionally biased region" description="Low complexity" evidence="1">
    <location>
        <begin position="166"/>
        <end position="178"/>
    </location>
</feature>
<keyword evidence="2" id="KW-1133">Transmembrane helix</keyword>
<evidence type="ECO:0000313" key="3">
    <source>
        <dbReference type="EMBL" id="KAJ1121586.1"/>
    </source>
</evidence>
<protein>
    <submittedName>
        <fullName evidence="3">Uncharacterized protein</fullName>
    </submittedName>
</protein>
<comment type="caution">
    <text evidence="3">The sequence shown here is derived from an EMBL/GenBank/DDBJ whole genome shotgun (WGS) entry which is preliminary data.</text>
</comment>
<keyword evidence="2" id="KW-0472">Membrane</keyword>
<keyword evidence="2" id="KW-0812">Transmembrane</keyword>
<dbReference type="Proteomes" id="UP001066276">
    <property type="component" value="Chromosome 7"/>
</dbReference>
<sequence length="270" mass="29167">MFLCQVSDCSGVGRSPLGRRLVSSVLWVVFLCCVVANVWAPGVPGSRAPRSESKSLSASQVRTAMLQEQVSLVVYSNSPLYYWFPAILPAALVTGQSYAPWFGQVYLPAFTSCSLLTLCDLLQSPHLLQPKSLAAGKTFKVEGRRGSSPLWSRAPQGPRAPTYHFPSRARPSTRPPRVASRWSQAGYHQVLWAIPSVRAPGAVVPGAPQRQVLSHLVLLMPSPEPVGLGPPGLFSQELGCTATRPPVQPRVRTSSYAGTTSELGRPLRRG</sequence>
<dbReference type="AlphaFoldDB" id="A0AAV7P1S4"/>
<name>A0AAV7P1S4_PLEWA</name>
<gene>
    <name evidence="3" type="ORF">NDU88_000107</name>
</gene>
<evidence type="ECO:0000256" key="2">
    <source>
        <dbReference type="SAM" id="Phobius"/>
    </source>
</evidence>
<keyword evidence="4" id="KW-1185">Reference proteome</keyword>
<feature type="region of interest" description="Disordered" evidence="1">
    <location>
        <begin position="146"/>
        <end position="178"/>
    </location>
</feature>
<evidence type="ECO:0000313" key="4">
    <source>
        <dbReference type="Proteomes" id="UP001066276"/>
    </source>
</evidence>
<evidence type="ECO:0000256" key="1">
    <source>
        <dbReference type="SAM" id="MobiDB-lite"/>
    </source>
</evidence>
<reference evidence="3" key="1">
    <citation type="journal article" date="2022" name="bioRxiv">
        <title>Sequencing and chromosome-scale assembly of the giantPleurodeles waltlgenome.</title>
        <authorList>
            <person name="Brown T."/>
            <person name="Elewa A."/>
            <person name="Iarovenko S."/>
            <person name="Subramanian E."/>
            <person name="Araus A.J."/>
            <person name="Petzold A."/>
            <person name="Susuki M."/>
            <person name="Suzuki K.-i.T."/>
            <person name="Hayashi T."/>
            <person name="Toyoda A."/>
            <person name="Oliveira C."/>
            <person name="Osipova E."/>
            <person name="Leigh N.D."/>
            <person name="Simon A."/>
            <person name="Yun M.H."/>
        </authorList>
    </citation>
    <scope>NUCLEOTIDE SEQUENCE</scope>
    <source>
        <strain evidence="3">20211129_DDA</strain>
        <tissue evidence="3">Liver</tissue>
    </source>
</reference>
<dbReference type="EMBL" id="JANPWB010000011">
    <property type="protein sequence ID" value="KAJ1121586.1"/>
    <property type="molecule type" value="Genomic_DNA"/>
</dbReference>
<feature type="region of interest" description="Disordered" evidence="1">
    <location>
        <begin position="241"/>
        <end position="270"/>
    </location>
</feature>
<organism evidence="3 4">
    <name type="scientific">Pleurodeles waltl</name>
    <name type="common">Iberian ribbed newt</name>
    <dbReference type="NCBI Taxonomy" id="8319"/>
    <lineage>
        <taxon>Eukaryota</taxon>
        <taxon>Metazoa</taxon>
        <taxon>Chordata</taxon>
        <taxon>Craniata</taxon>
        <taxon>Vertebrata</taxon>
        <taxon>Euteleostomi</taxon>
        <taxon>Amphibia</taxon>
        <taxon>Batrachia</taxon>
        <taxon>Caudata</taxon>
        <taxon>Salamandroidea</taxon>
        <taxon>Salamandridae</taxon>
        <taxon>Pleurodelinae</taxon>
        <taxon>Pleurodeles</taxon>
    </lineage>
</organism>
<proteinExistence type="predicted"/>
<feature type="transmembrane region" description="Helical" evidence="2">
    <location>
        <begin position="21"/>
        <end position="40"/>
    </location>
</feature>